<name>A0ACC0WCC6_9STRA</name>
<evidence type="ECO:0000313" key="1">
    <source>
        <dbReference type="EMBL" id="KAI9915691.1"/>
    </source>
</evidence>
<protein>
    <submittedName>
        <fullName evidence="1">Uncharacterized protein</fullName>
    </submittedName>
</protein>
<dbReference type="EMBL" id="CM047582">
    <property type="protein sequence ID" value="KAI9915691.1"/>
    <property type="molecule type" value="Genomic_DNA"/>
</dbReference>
<organism evidence="1 2">
    <name type="scientific">Peronosclerospora sorghi</name>
    <dbReference type="NCBI Taxonomy" id="230839"/>
    <lineage>
        <taxon>Eukaryota</taxon>
        <taxon>Sar</taxon>
        <taxon>Stramenopiles</taxon>
        <taxon>Oomycota</taxon>
        <taxon>Peronosporomycetes</taxon>
        <taxon>Peronosporales</taxon>
        <taxon>Peronosporaceae</taxon>
        <taxon>Peronosclerospora</taxon>
    </lineage>
</organism>
<proteinExistence type="predicted"/>
<accession>A0ACC0WCC6</accession>
<evidence type="ECO:0000313" key="2">
    <source>
        <dbReference type="Proteomes" id="UP001163321"/>
    </source>
</evidence>
<dbReference type="Proteomes" id="UP001163321">
    <property type="component" value="Chromosome 3"/>
</dbReference>
<gene>
    <name evidence="1" type="ORF">PsorP6_007244</name>
</gene>
<reference evidence="1 2" key="1">
    <citation type="journal article" date="2022" name="bioRxiv">
        <title>The genome of the oomycete Peronosclerospora sorghi, a cosmopolitan pathogen of maize and sorghum, is inflated with dispersed pseudogenes.</title>
        <authorList>
            <person name="Fletcher K."/>
            <person name="Martin F."/>
            <person name="Isakeit T."/>
            <person name="Cavanaugh K."/>
            <person name="Magill C."/>
            <person name="Michelmore R."/>
        </authorList>
    </citation>
    <scope>NUCLEOTIDE SEQUENCE [LARGE SCALE GENOMIC DNA]</scope>
    <source>
        <strain evidence="1">P6</strain>
    </source>
</reference>
<sequence>MQLIGQEDTEHIVKNVSTCSADLLSVIAAVVADGTKLAKMRGRDLADVIRKQRARLSVRWYPEEIEFIEQEFQELRAAYEREPALKNVLDSCDSSTSFEQVWDYVQQRFGYLKRFAGD</sequence>
<comment type="caution">
    <text evidence="1">The sequence shown here is derived from an EMBL/GenBank/DDBJ whole genome shotgun (WGS) entry which is preliminary data.</text>
</comment>
<keyword evidence="2" id="KW-1185">Reference proteome</keyword>